<evidence type="ECO:0000259" key="2">
    <source>
        <dbReference type="Pfam" id="PF02657"/>
    </source>
</evidence>
<dbReference type="PANTHER" id="PTHR43597:SF5">
    <property type="entry name" value="SUFE-LIKE PROTEIN 2, CHLOROPLASTIC"/>
    <property type="match status" value="1"/>
</dbReference>
<dbReference type="InterPro" id="IPR003808">
    <property type="entry name" value="Fe-S_metab-assoc_dom"/>
</dbReference>
<name>A0A369KG67_9BACT</name>
<comment type="caution">
    <text evidence="3">The sequence shown here is derived from an EMBL/GenBank/DDBJ whole genome shotgun (WGS) entry which is preliminary data.</text>
</comment>
<evidence type="ECO:0000256" key="1">
    <source>
        <dbReference type="ARBA" id="ARBA00010282"/>
    </source>
</evidence>
<evidence type="ECO:0000313" key="3">
    <source>
        <dbReference type="EMBL" id="RDB31695.1"/>
    </source>
</evidence>
<dbReference type="EMBL" id="QQBG01000009">
    <property type="protein sequence ID" value="RDB31695.1"/>
    <property type="molecule type" value="Genomic_DNA"/>
</dbReference>
<gene>
    <name evidence="3" type="ORF">HAT2_00204</name>
</gene>
<protein>
    <submittedName>
        <fullName evidence="3">Sulfur acceptor protein SufE for iron-sulfur cluster assembly</fullName>
    </submittedName>
</protein>
<dbReference type="AlphaFoldDB" id="A0A369KG67"/>
<dbReference type="OrthoDB" id="21282at2"/>
<organism evidence="3 4">
    <name type="scientific">Candidatus Similichlamydia laticola</name>
    <dbReference type="NCBI Taxonomy" id="2170265"/>
    <lineage>
        <taxon>Bacteria</taxon>
        <taxon>Pseudomonadati</taxon>
        <taxon>Chlamydiota</taxon>
        <taxon>Chlamydiia</taxon>
        <taxon>Parachlamydiales</taxon>
        <taxon>Candidatus Parilichlamydiaceae</taxon>
        <taxon>Candidatus Similichlamydia</taxon>
    </lineage>
</organism>
<dbReference type="RefSeq" id="WP_147267462.1">
    <property type="nucleotide sequence ID" value="NZ_QQBG01000009.1"/>
</dbReference>
<dbReference type="PANTHER" id="PTHR43597">
    <property type="entry name" value="SULFUR ACCEPTOR PROTEIN CSDE"/>
    <property type="match status" value="1"/>
</dbReference>
<dbReference type="Proteomes" id="UP000253816">
    <property type="component" value="Unassembled WGS sequence"/>
</dbReference>
<evidence type="ECO:0000313" key="4">
    <source>
        <dbReference type="Proteomes" id="UP000253816"/>
    </source>
</evidence>
<feature type="domain" description="Fe-S metabolism associated" evidence="2">
    <location>
        <begin position="29"/>
        <end position="147"/>
    </location>
</feature>
<comment type="similarity">
    <text evidence="1">Belongs to the SufE family.</text>
</comment>
<reference evidence="3 4" key="1">
    <citation type="submission" date="2018-07" db="EMBL/GenBank/DDBJ databases">
        <title>Comparative genomics of the Candidatus Parilichlamydiaceae reveals evidence of convergent evolution and genome reduction in the phylum Chlamydiae.</title>
        <authorList>
            <person name="Taylor-Brown A."/>
            <person name="Polkinghorne A."/>
        </authorList>
    </citation>
    <scope>NUCLEOTIDE SEQUENCE [LARGE SCALE GENOMIC DNA]</scope>
    <source>
        <strain evidence="3 4">Hat2</strain>
    </source>
</reference>
<dbReference type="Gene3D" id="3.90.1010.10">
    <property type="match status" value="1"/>
</dbReference>
<dbReference type="Pfam" id="PF02657">
    <property type="entry name" value="SufE"/>
    <property type="match status" value="1"/>
</dbReference>
<dbReference type="SUPFAM" id="SSF82649">
    <property type="entry name" value="SufE/NifU"/>
    <property type="match status" value="1"/>
</dbReference>
<accession>A0A369KG67</accession>
<keyword evidence="4" id="KW-1185">Reference proteome</keyword>
<sequence>MASPPNPPTKEVEDYFLLCRSRQDLLEKEFLCLPSLHAKYDLLINKGKRFFRQHAPTEPSALRVKGCQSETFLQTHIENYLISFSGQSNALISSGLLCILIEIYSGLPPPVILTCSPDIIKRVGFHEFLSLNRANGLQEIYLHMKEQSVHLLASLGRDSSPL</sequence>
<proteinExistence type="inferred from homology"/>